<organism evidence="6 7">
    <name type="scientific">Arsenicicoccus piscis</name>
    <dbReference type="NCBI Taxonomy" id="673954"/>
    <lineage>
        <taxon>Bacteria</taxon>
        <taxon>Bacillati</taxon>
        <taxon>Actinomycetota</taxon>
        <taxon>Actinomycetes</taxon>
        <taxon>Micrococcales</taxon>
        <taxon>Intrasporangiaceae</taxon>
        <taxon>Arsenicicoccus</taxon>
    </lineage>
</organism>
<dbReference type="PRINTS" id="PR00719">
    <property type="entry name" value="LMWPTPASE"/>
</dbReference>
<gene>
    <name evidence="6" type="primary">ptpA</name>
    <name evidence="6" type="ORF">GCM10025862_32300</name>
</gene>
<accession>A0ABQ6HU31</accession>
<keyword evidence="4" id="KW-0904">Protein phosphatase</keyword>
<dbReference type="RefSeq" id="WP_348520367.1">
    <property type="nucleotide sequence ID" value="NZ_BSUJ01000001.1"/>
</dbReference>
<evidence type="ECO:0000256" key="4">
    <source>
        <dbReference type="ARBA" id="ARBA00022912"/>
    </source>
</evidence>
<keyword evidence="7" id="KW-1185">Reference proteome</keyword>
<name>A0ABQ6HU31_9MICO</name>
<evidence type="ECO:0000256" key="2">
    <source>
        <dbReference type="ARBA" id="ARBA00013064"/>
    </source>
</evidence>
<dbReference type="InterPro" id="IPR023485">
    <property type="entry name" value="Ptyr_pPase"/>
</dbReference>
<keyword evidence="3" id="KW-0378">Hydrolase</keyword>
<feature type="domain" description="Phosphotyrosine protein phosphatase I" evidence="5">
    <location>
        <begin position="10"/>
        <end position="152"/>
    </location>
</feature>
<evidence type="ECO:0000313" key="7">
    <source>
        <dbReference type="Proteomes" id="UP001157109"/>
    </source>
</evidence>
<dbReference type="SMART" id="SM00226">
    <property type="entry name" value="LMWPc"/>
    <property type="match status" value="1"/>
</dbReference>
<dbReference type="InterPro" id="IPR050438">
    <property type="entry name" value="LMW_PTPase"/>
</dbReference>
<comment type="similarity">
    <text evidence="1">Belongs to the low molecular weight phosphotyrosine protein phosphatase family.</text>
</comment>
<dbReference type="SUPFAM" id="SSF52788">
    <property type="entry name" value="Phosphotyrosine protein phosphatases I"/>
    <property type="match status" value="1"/>
</dbReference>
<dbReference type="Proteomes" id="UP001157109">
    <property type="component" value="Unassembled WGS sequence"/>
</dbReference>
<reference evidence="7" key="1">
    <citation type="journal article" date="2019" name="Int. J. Syst. Evol. Microbiol.">
        <title>The Global Catalogue of Microorganisms (GCM) 10K type strain sequencing project: providing services to taxonomists for standard genome sequencing and annotation.</title>
        <authorList>
            <consortium name="The Broad Institute Genomics Platform"/>
            <consortium name="The Broad Institute Genome Sequencing Center for Infectious Disease"/>
            <person name="Wu L."/>
            <person name="Ma J."/>
        </authorList>
    </citation>
    <scope>NUCLEOTIDE SEQUENCE [LARGE SCALE GENOMIC DNA]</scope>
    <source>
        <strain evidence="7">NBRC 105830</strain>
    </source>
</reference>
<dbReference type="EC" id="3.1.3.48" evidence="2"/>
<evidence type="ECO:0000256" key="1">
    <source>
        <dbReference type="ARBA" id="ARBA00011063"/>
    </source>
</evidence>
<dbReference type="PANTHER" id="PTHR11717:SF7">
    <property type="entry name" value="LOW MOLECULAR WEIGHT PHOSPHOTYROSINE PROTEIN PHOSPHATASE"/>
    <property type="match status" value="1"/>
</dbReference>
<evidence type="ECO:0000313" key="6">
    <source>
        <dbReference type="EMBL" id="GMA21209.1"/>
    </source>
</evidence>
<dbReference type="EMBL" id="BSUJ01000001">
    <property type="protein sequence ID" value="GMA21209.1"/>
    <property type="molecule type" value="Genomic_DNA"/>
</dbReference>
<proteinExistence type="inferred from homology"/>
<dbReference type="Pfam" id="PF01451">
    <property type="entry name" value="LMWPc"/>
    <property type="match status" value="1"/>
</dbReference>
<dbReference type="InterPro" id="IPR036196">
    <property type="entry name" value="Ptyr_pPase_sf"/>
</dbReference>
<dbReference type="Gene3D" id="3.40.50.2300">
    <property type="match status" value="1"/>
</dbReference>
<dbReference type="PANTHER" id="PTHR11717">
    <property type="entry name" value="LOW MOLECULAR WEIGHT PROTEIN TYROSINE PHOSPHATASE"/>
    <property type="match status" value="1"/>
</dbReference>
<evidence type="ECO:0000259" key="5">
    <source>
        <dbReference type="SMART" id="SM00226"/>
    </source>
</evidence>
<sequence>MSRERNHPLYRITVVCSGNICRSPIAEIVLRRRLEEAGLGDTVQVDSAGTGAWHVGDQADHRALAALTTGGYDGNSHRARQFEPGWFEQTDLVLAADRGHERQLRRLAGSEEDRAKVQLLRAFDPDAVAAGTLEVDDPYYGVLRTSPARCPR</sequence>
<evidence type="ECO:0000256" key="3">
    <source>
        <dbReference type="ARBA" id="ARBA00022801"/>
    </source>
</evidence>
<comment type="caution">
    <text evidence="6">The sequence shown here is derived from an EMBL/GenBank/DDBJ whole genome shotgun (WGS) entry which is preliminary data.</text>
</comment>
<dbReference type="InterPro" id="IPR017867">
    <property type="entry name" value="Tyr_phospatase_low_mol_wt"/>
</dbReference>
<dbReference type="CDD" id="cd16343">
    <property type="entry name" value="LMWPTP"/>
    <property type="match status" value="1"/>
</dbReference>
<protein>
    <recommendedName>
        <fullName evidence="2">protein-tyrosine-phosphatase</fullName>
        <ecNumber evidence="2">3.1.3.48</ecNumber>
    </recommendedName>
</protein>